<keyword evidence="2" id="KW-0863">Zinc-finger</keyword>
<dbReference type="Gene3D" id="1.20.120.910">
    <property type="entry name" value="DksA, coiled-coil domain"/>
    <property type="match status" value="1"/>
</dbReference>
<reference evidence="8" key="1">
    <citation type="submission" date="2016-07" db="EMBL/GenBank/DDBJ databases">
        <authorList>
            <person name="Florea S."/>
            <person name="Webb J.S."/>
            <person name="Jaromczyk J."/>
            <person name="Schardl C.L."/>
        </authorList>
    </citation>
    <scope>NUCLEOTIDE SEQUENCE [LARGE SCALE GENOMIC DNA]</scope>
    <source>
        <strain evidence="8">MV-1</strain>
    </source>
</reference>
<dbReference type="SUPFAM" id="SSF57716">
    <property type="entry name" value="Glucocorticoid receptor-like (DNA-binding domain)"/>
    <property type="match status" value="1"/>
</dbReference>
<dbReference type="AlphaFoldDB" id="A0A1E5Q5U1"/>
<keyword evidence="3" id="KW-0862">Zinc</keyword>
<dbReference type="InterPro" id="IPR000962">
    <property type="entry name" value="Znf_DskA_TraR"/>
</dbReference>
<feature type="zinc finger region" description="dksA C4-type" evidence="4">
    <location>
        <begin position="85"/>
        <end position="109"/>
    </location>
</feature>
<dbReference type="Proteomes" id="UP000095347">
    <property type="component" value="Unassembled WGS sequence"/>
</dbReference>
<evidence type="ECO:0000256" key="2">
    <source>
        <dbReference type="ARBA" id="ARBA00022771"/>
    </source>
</evidence>
<protein>
    <submittedName>
        <fullName evidence="7">Molecular chaperone DnaK</fullName>
    </submittedName>
</protein>
<evidence type="ECO:0000256" key="4">
    <source>
        <dbReference type="PROSITE-ProRule" id="PRU00510"/>
    </source>
</evidence>
<dbReference type="EMBL" id="MCGG01000042">
    <property type="protein sequence ID" value="OEJ65984.1"/>
    <property type="molecule type" value="Genomic_DNA"/>
</dbReference>
<evidence type="ECO:0000256" key="5">
    <source>
        <dbReference type="SAM" id="Coils"/>
    </source>
</evidence>
<evidence type="ECO:0000313" key="8">
    <source>
        <dbReference type="Proteomes" id="UP000095347"/>
    </source>
</evidence>
<sequence length="114" mass="12935">MHNTDPQSIRKRLEAERQELLHDAKTTAEERGVVVLDQTAVGRLSRMDALQNQAMQVETERRREIELKRIEAALKRLDSNDYGFCVSCGEAIQAKRLDMDPATPVCIDCAHKAE</sequence>
<organism evidence="7 8">
    <name type="scientific">Magnetovibrio blakemorei</name>
    <dbReference type="NCBI Taxonomy" id="28181"/>
    <lineage>
        <taxon>Bacteria</taxon>
        <taxon>Pseudomonadati</taxon>
        <taxon>Pseudomonadota</taxon>
        <taxon>Alphaproteobacteria</taxon>
        <taxon>Rhodospirillales</taxon>
        <taxon>Magnetovibrionaceae</taxon>
        <taxon>Magnetovibrio</taxon>
    </lineage>
</organism>
<keyword evidence="8" id="KW-1185">Reference proteome</keyword>
<dbReference type="OrthoDB" id="1121111at2"/>
<dbReference type="RefSeq" id="WP_069958564.1">
    <property type="nucleotide sequence ID" value="NZ_MCGG01000042.1"/>
</dbReference>
<dbReference type="Pfam" id="PF01258">
    <property type="entry name" value="zf-dskA_traR"/>
    <property type="match status" value="1"/>
</dbReference>
<keyword evidence="1" id="KW-0479">Metal-binding</keyword>
<evidence type="ECO:0000256" key="1">
    <source>
        <dbReference type="ARBA" id="ARBA00022723"/>
    </source>
</evidence>
<gene>
    <name evidence="7" type="ORF">BEN30_13390</name>
</gene>
<comment type="caution">
    <text evidence="7">The sequence shown here is derived from an EMBL/GenBank/DDBJ whole genome shotgun (WGS) entry which is preliminary data.</text>
</comment>
<feature type="coiled-coil region" evidence="5">
    <location>
        <begin position="10"/>
        <end position="67"/>
    </location>
</feature>
<dbReference type="PANTHER" id="PTHR33823:SF4">
    <property type="entry name" value="GENERAL STRESS PROTEIN 16O"/>
    <property type="match status" value="1"/>
</dbReference>
<evidence type="ECO:0000259" key="6">
    <source>
        <dbReference type="Pfam" id="PF01258"/>
    </source>
</evidence>
<evidence type="ECO:0000313" key="7">
    <source>
        <dbReference type="EMBL" id="OEJ65984.1"/>
    </source>
</evidence>
<keyword evidence="5" id="KW-0175">Coiled coil</keyword>
<evidence type="ECO:0000256" key="3">
    <source>
        <dbReference type="ARBA" id="ARBA00022833"/>
    </source>
</evidence>
<name>A0A1E5Q5U1_9PROT</name>
<accession>A0A1E5Q5U1</accession>
<feature type="domain" description="Zinc finger DksA/TraR C4-type" evidence="6">
    <location>
        <begin position="81"/>
        <end position="114"/>
    </location>
</feature>
<proteinExistence type="predicted"/>
<dbReference type="STRING" id="28181.BEN30_13390"/>
<dbReference type="GO" id="GO:0008270">
    <property type="term" value="F:zinc ion binding"/>
    <property type="evidence" value="ECO:0007669"/>
    <property type="project" value="UniProtKB-KW"/>
</dbReference>
<dbReference type="PANTHER" id="PTHR33823">
    <property type="entry name" value="RNA POLYMERASE-BINDING TRANSCRIPTION FACTOR DKSA-RELATED"/>
    <property type="match status" value="1"/>
</dbReference>
<dbReference type="PROSITE" id="PS51128">
    <property type="entry name" value="ZF_DKSA_2"/>
    <property type="match status" value="1"/>
</dbReference>